<dbReference type="InterPro" id="IPR050190">
    <property type="entry name" value="UPF0213_domain"/>
</dbReference>
<evidence type="ECO:0000259" key="2">
    <source>
        <dbReference type="PROSITE" id="PS50164"/>
    </source>
</evidence>
<gene>
    <name evidence="3" type="primary">yazA</name>
    <name evidence="3" type="ORF">BsIDN1_00740</name>
</gene>
<dbReference type="Gene3D" id="3.40.1440.10">
    <property type="entry name" value="GIY-YIG endonuclease"/>
    <property type="match status" value="1"/>
</dbReference>
<evidence type="ECO:0000256" key="1">
    <source>
        <dbReference type="ARBA" id="ARBA00007435"/>
    </source>
</evidence>
<dbReference type="AlphaFoldDB" id="A0A5S9M4M4"/>
<dbReference type="InterPro" id="IPR000305">
    <property type="entry name" value="GIY-YIG_endonuc"/>
</dbReference>
<protein>
    <submittedName>
        <fullName evidence="3">UPF0213 protein YazA</fullName>
    </submittedName>
</protein>
<name>A0A5S9M4M4_BACIA</name>
<dbReference type="InterPro" id="IPR035901">
    <property type="entry name" value="GIY-YIG_endonuc_sf"/>
</dbReference>
<evidence type="ECO:0000313" key="3">
    <source>
        <dbReference type="EMBL" id="BBP86456.1"/>
    </source>
</evidence>
<dbReference type="PANTHER" id="PTHR34477">
    <property type="entry name" value="UPF0213 PROTEIN YHBQ"/>
    <property type="match status" value="1"/>
</dbReference>
<dbReference type="Proteomes" id="UP000464658">
    <property type="component" value="Chromosome"/>
</dbReference>
<reference evidence="3 4" key="1">
    <citation type="submission" date="2019-12" db="EMBL/GenBank/DDBJ databases">
        <title>Full genome sequence of a Bacillus safensis strain isolated from commercially available natto in Indonesia.</title>
        <authorList>
            <person name="Yoshida M."/>
            <person name="Uomi M."/>
            <person name="Waturangi D."/>
            <person name="Ekaputri J.J."/>
            <person name="Setiamarga D.H.E."/>
        </authorList>
    </citation>
    <scope>NUCLEOTIDE SEQUENCE [LARGE SCALE GENOMIC DNA]</scope>
    <source>
        <strain evidence="3 4">IDN1</strain>
    </source>
</reference>
<evidence type="ECO:0000313" key="4">
    <source>
        <dbReference type="Proteomes" id="UP000464658"/>
    </source>
</evidence>
<dbReference type="PROSITE" id="PS50164">
    <property type="entry name" value="GIY_YIG"/>
    <property type="match status" value="1"/>
</dbReference>
<sequence>MEKHNHYFYVLKCADGSLYAGYTNDLQKRLMTPTIVEREQSIQERDGRLSFFIMNVLQPKREAMQQEYRFKTWTRKKKDIYIEEMRIEKRGGT</sequence>
<accession>A0A5S9M4M4</accession>
<dbReference type="SUPFAM" id="SSF82771">
    <property type="entry name" value="GIY-YIG endonuclease"/>
    <property type="match status" value="1"/>
</dbReference>
<comment type="similarity">
    <text evidence="1">Belongs to the UPF0213 family.</text>
</comment>
<dbReference type="Pfam" id="PF01541">
    <property type="entry name" value="GIY-YIG"/>
    <property type="match status" value="1"/>
</dbReference>
<organism evidence="3 4">
    <name type="scientific">Bacillus safensis</name>
    <dbReference type="NCBI Taxonomy" id="561879"/>
    <lineage>
        <taxon>Bacteria</taxon>
        <taxon>Bacillati</taxon>
        <taxon>Bacillota</taxon>
        <taxon>Bacilli</taxon>
        <taxon>Bacillales</taxon>
        <taxon>Bacillaceae</taxon>
        <taxon>Bacillus</taxon>
    </lineage>
</organism>
<proteinExistence type="inferred from homology"/>
<dbReference type="PANTHER" id="PTHR34477:SF1">
    <property type="entry name" value="UPF0213 PROTEIN YHBQ"/>
    <property type="match status" value="1"/>
</dbReference>
<dbReference type="EMBL" id="AP021906">
    <property type="protein sequence ID" value="BBP86456.1"/>
    <property type="molecule type" value="Genomic_DNA"/>
</dbReference>
<feature type="domain" description="GIY-YIG" evidence="2">
    <location>
        <begin position="4"/>
        <end position="80"/>
    </location>
</feature>